<organism evidence="2 3">
    <name type="scientific">Sphaerobolus stellatus (strain SS14)</name>
    <dbReference type="NCBI Taxonomy" id="990650"/>
    <lineage>
        <taxon>Eukaryota</taxon>
        <taxon>Fungi</taxon>
        <taxon>Dikarya</taxon>
        <taxon>Basidiomycota</taxon>
        <taxon>Agaricomycotina</taxon>
        <taxon>Agaricomycetes</taxon>
        <taxon>Phallomycetidae</taxon>
        <taxon>Geastrales</taxon>
        <taxon>Sphaerobolaceae</taxon>
        <taxon>Sphaerobolus</taxon>
    </lineage>
</organism>
<dbReference type="HOGENOM" id="CLU_1769283_0_0_1"/>
<dbReference type="Gene3D" id="3.40.50.300">
    <property type="entry name" value="P-loop containing nucleotide triphosphate hydrolases"/>
    <property type="match status" value="1"/>
</dbReference>
<feature type="region of interest" description="Disordered" evidence="1">
    <location>
        <begin position="118"/>
        <end position="147"/>
    </location>
</feature>
<proteinExistence type="predicted"/>
<dbReference type="Proteomes" id="UP000054279">
    <property type="component" value="Unassembled WGS sequence"/>
</dbReference>
<evidence type="ECO:0000256" key="1">
    <source>
        <dbReference type="SAM" id="MobiDB-lite"/>
    </source>
</evidence>
<dbReference type="Gene3D" id="1.10.8.60">
    <property type="match status" value="1"/>
</dbReference>
<protein>
    <recommendedName>
        <fullName evidence="4">ATPase AAA-type core domain-containing protein</fullName>
    </recommendedName>
</protein>
<evidence type="ECO:0000313" key="2">
    <source>
        <dbReference type="EMBL" id="KIJ31461.1"/>
    </source>
</evidence>
<dbReference type="EMBL" id="KN837242">
    <property type="protein sequence ID" value="KIJ31461.1"/>
    <property type="molecule type" value="Genomic_DNA"/>
</dbReference>
<evidence type="ECO:0008006" key="4">
    <source>
        <dbReference type="Google" id="ProtNLM"/>
    </source>
</evidence>
<dbReference type="SUPFAM" id="SSF52540">
    <property type="entry name" value="P-loop containing nucleoside triphosphate hydrolases"/>
    <property type="match status" value="1"/>
</dbReference>
<gene>
    <name evidence="2" type="ORF">M422DRAFT_36218</name>
</gene>
<evidence type="ECO:0000313" key="3">
    <source>
        <dbReference type="Proteomes" id="UP000054279"/>
    </source>
</evidence>
<accession>A0A0C9V1M4</accession>
<dbReference type="InterPro" id="IPR027417">
    <property type="entry name" value="P-loop_NTPase"/>
</dbReference>
<dbReference type="AlphaFoldDB" id="A0A0C9V1M4"/>
<name>A0A0C9V1M4_SPHS4</name>
<dbReference type="OrthoDB" id="2115716at2759"/>
<keyword evidence="3" id="KW-1185">Reference proteome</keyword>
<reference evidence="2 3" key="1">
    <citation type="submission" date="2014-06" db="EMBL/GenBank/DDBJ databases">
        <title>Evolutionary Origins and Diversification of the Mycorrhizal Mutualists.</title>
        <authorList>
            <consortium name="DOE Joint Genome Institute"/>
            <consortium name="Mycorrhizal Genomics Consortium"/>
            <person name="Kohler A."/>
            <person name="Kuo A."/>
            <person name="Nagy L.G."/>
            <person name="Floudas D."/>
            <person name="Copeland A."/>
            <person name="Barry K.W."/>
            <person name="Cichocki N."/>
            <person name="Veneault-Fourrey C."/>
            <person name="LaButti K."/>
            <person name="Lindquist E.A."/>
            <person name="Lipzen A."/>
            <person name="Lundell T."/>
            <person name="Morin E."/>
            <person name="Murat C."/>
            <person name="Riley R."/>
            <person name="Ohm R."/>
            <person name="Sun H."/>
            <person name="Tunlid A."/>
            <person name="Henrissat B."/>
            <person name="Grigoriev I.V."/>
            <person name="Hibbett D.S."/>
            <person name="Martin F."/>
        </authorList>
    </citation>
    <scope>NUCLEOTIDE SEQUENCE [LARGE SCALE GENOMIC DNA]</scope>
    <source>
        <strain evidence="2 3">SS14</strain>
    </source>
</reference>
<sequence>MKKKGIFTIATSNHPERINDAILNRPSRFDVKYTFALSTQELHKTYIGKWNEEVKRSSGIDFSETLVAEMVEKTEGFSFAWINFRFVSLLLRIAAGGETIDPEEAMRSQLKQLSKQIEMGEGEGGDEGGFSDGPPAACPHWKRGGRS</sequence>